<dbReference type="OrthoDB" id="10476650at2759"/>
<keyword evidence="4" id="KW-1185">Reference proteome</keyword>
<dbReference type="EMBL" id="RSCD01000004">
    <property type="protein sequence ID" value="RSH93200.1"/>
    <property type="molecule type" value="Genomic_DNA"/>
</dbReference>
<keyword evidence="2" id="KW-1133">Transmembrane helix</keyword>
<gene>
    <name evidence="3" type="ORF">EHS25_007553</name>
</gene>
<feature type="compositionally biased region" description="Low complexity" evidence="1">
    <location>
        <begin position="117"/>
        <end position="137"/>
    </location>
</feature>
<proteinExistence type="predicted"/>
<feature type="compositionally biased region" description="Acidic residues" evidence="1">
    <location>
        <begin position="316"/>
        <end position="325"/>
    </location>
</feature>
<evidence type="ECO:0000313" key="4">
    <source>
        <dbReference type="Proteomes" id="UP000279259"/>
    </source>
</evidence>
<evidence type="ECO:0000256" key="1">
    <source>
        <dbReference type="SAM" id="MobiDB-lite"/>
    </source>
</evidence>
<organism evidence="3 4">
    <name type="scientific">Saitozyma podzolica</name>
    <dbReference type="NCBI Taxonomy" id="1890683"/>
    <lineage>
        <taxon>Eukaryota</taxon>
        <taxon>Fungi</taxon>
        <taxon>Dikarya</taxon>
        <taxon>Basidiomycota</taxon>
        <taxon>Agaricomycotina</taxon>
        <taxon>Tremellomycetes</taxon>
        <taxon>Tremellales</taxon>
        <taxon>Trimorphomycetaceae</taxon>
        <taxon>Saitozyma</taxon>
    </lineage>
</organism>
<dbReference type="Proteomes" id="UP000279259">
    <property type="component" value="Unassembled WGS sequence"/>
</dbReference>
<accession>A0A427YQ67</accession>
<feature type="compositionally biased region" description="Basic and acidic residues" evidence="1">
    <location>
        <begin position="358"/>
        <end position="367"/>
    </location>
</feature>
<dbReference type="AlphaFoldDB" id="A0A427YQ67"/>
<feature type="compositionally biased region" description="Basic and acidic residues" evidence="1">
    <location>
        <begin position="458"/>
        <end position="471"/>
    </location>
</feature>
<evidence type="ECO:0008006" key="5">
    <source>
        <dbReference type="Google" id="ProtNLM"/>
    </source>
</evidence>
<keyword evidence="2" id="KW-0472">Membrane</keyword>
<comment type="caution">
    <text evidence="3">The sequence shown here is derived from an EMBL/GenBank/DDBJ whole genome shotgun (WGS) entry which is preliminary data.</text>
</comment>
<sequence length="602" mass="61786">MSASVTGTTDPSAGSVGGTTTYTTVINGVTEVVVVQNTVTVVQASTGVGSSSLATLVASQAIISGSESFTFPIPSTTSNGGGGEATAVTSVMPVTSSEVPVGSTVVVVVTAAAQSEAGQGSQSQKSVASSAAGPPSSTNDDTQATSSVVPGSTAAGDSFVFPTTLSSSAHSSSNTQSKTLAAVLNEEAASSSTNVHSATVSNSSVASSSSASGAHSTITASATGSSAGSTSNSSDSDVTYVYSGITLTGTAAAAAMAEAGSSTSTSSTVSGGGGSKLSSFAIVGIVAGVLVGLIVLYLLWYSWRKKAVQSKRQEMDLGEQPEEEKDQARPETMHSGFDFIDEPPSASSSRRPGPRRSIGRDPFDQGRESVAPDTETWYQDPNDVEYLSGNGNVGVGSQWNADDDGATALGENLHTGYSHSLFTTRLNPQRQMSEPAVNPFVPPVPPVPSTYASSLGRRVSDSGHLYPDHGLRPGTTVSHAESVNYENIYGGYADSGPGTFFVPDQTRDRATVVEPATSTLLGWDRPVGQPPVPPLSKTWRETLHEEDEMERMDGGHEIAGRVEDQYQENVAGWVREPVRAATAQTPVQHAHVGGAAAYPGFR</sequence>
<name>A0A427YQ67_9TREE</name>
<reference evidence="3 4" key="1">
    <citation type="submission" date="2018-11" db="EMBL/GenBank/DDBJ databases">
        <title>Genome sequence of Saitozyma podzolica DSM 27192.</title>
        <authorList>
            <person name="Aliyu H."/>
            <person name="Gorte O."/>
            <person name="Ochsenreither K."/>
        </authorList>
    </citation>
    <scope>NUCLEOTIDE SEQUENCE [LARGE SCALE GENOMIC DNA]</scope>
    <source>
        <strain evidence="3 4">DSM 27192</strain>
    </source>
</reference>
<protein>
    <recommendedName>
        <fullName evidence="5">Mid2 domain-containing protein</fullName>
    </recommendedName>
</protein>
<evidence type="ECO:0000256" key="2">
    <source>
        <dbReference type="SAM" id="Phobius"/>
    </source>
</evidence>
<feature type="region of interest" description="Disordered" evidence="1">
    <location>
        <begin position="312"/>
        <end position="385"/>
    </location>
</feature>
<feature type="region of interest" description="Disordered" evidence="1">
    <location>
        <begin position="117"/>
        <end position="153"/>
    </location>
</feature>
<keyword evidence="2" id="KW-0812">Transmembrane</keyword>
<feature type="compositionally biased region" description="Polar residues" evidence="1">
    <location>
        <begin position="138"/>
        <end position="150"/>
    </location>
</feature>
<feature type="region of interest" description="Disordered" evidence="1">
    <location>
        <begin position="452"/>
        <end position="474"/>
    </location>
</feature>
<evidence type="ECO:0000313" key="3">
    <source>
        <dbReference type="EMBL" id="RSH93200.1"/>
    </source>
</evidence>
<dbReference type="STRING" id="1890683.A0A427YQ67"/>
<feature type="transmembrane region" description="Helical" evidence="2">
    <location>
        <begin position="280"/>
        <end position="303"/>
    </location>
</feature>